<comment type="caution">
    <text evidence="2">The sequence shown here is derived from an EMBL/GenBank/DDBJ whole genome shotgun (WGS) entry which is preliminary data.</text>
</comment>
<feature type="transmembrane region" description="Helical" evidence="1">
    <location>
        <begin position="67"/>
        <end position="88"/>
    </location>
</feature>
<organism evidence="2">
    <name type="scientific">marine sediment metagenome</name>
    <dbReference type="NCBI Taxonomy" id="412755"/>
    <lineage>
        <taxon>unclassified sequences</taxon>
        <taxon>metagenomes</taxon>
        <taxon>ecological metagenomes</taxon>
    </lineage>
</organism>
<evidence type="ECO:0000256" key="1">
    <source>
        <dbReference type="SAM" id="Phobius"/>
    </source>
</evidence>
<gene>
    <name evidence="2" type="ORF">S01H1_22839</name>
</gene>
<evidence type="ECO:0008006" key="3">
    <source>
        <dbReference type="Google" id="ProtNLM"/>
    </source>
</evidence>
<feature type="transmembrane region" description="Helical" evidence="1">
    <location>
        <begin position="34"/>
        <end position="55"/>
    </location>
</feature>
<dbReference type="AlphaFoldDB" id="X0TGJ0"/>
<protein>
    <recommendedName>
        <fullName evidence="3">BclA C-terminal domain-containing protein</fullName>
    </recommendedName>
</protein>
<evidence type="ECO:0000313" key="2">
    <source>
        <dbReference type="EMBL" id="GAF92329.1"/>
    </source>
</evidence>
<keyword evidence="1" id="KW-1133">Transmembrane helix</keyword>
<dbReference type="EMBL" id="BARS01012995">
    <property type="protein sequence ID" value="GAF92329.1"/>
    <property type="molecule type" value="Genomic_DNA"/>
</dbReference>
<sequence length="95" mass="9493">AALSLVGSTVTLTGQLYASATPNNTFTPVAGTQVILAPAFTGLIAIGTISNGVTTGLSIPVTPQTRLLYVVSASATGLTLINTVQGYWSGAVAIQ</sequence>
<accession>X0TGJ0</accession>
<keyword evidence="1" id="KW-0472">Membrane</keyword>
<name>X0TGJ0_9ZZZZ</name>
<feature type="non-terminal residue" evidence="2">
    <location>
        <position position="1"/>
    </location>
</feature>
<keyword evidence="1" id="KW-0812">Transmembrane</keyword>
<reference evidence="2" key="1">
    <citation type="journal article" date="2014" name="Front. Microbiol.">
        <title>High frequency of phylogenetically diverse reductive dehalogenase-homologous genes in deep subseafloor sedimentary metagenomes.</title>
        <authorList>
            <person name="Kawai M."/>
            <person name="Futagami T."/>
            <person name="Toyoda A."/>
            <person name="Takaki Y."/>
            <person name="Nishi S."/>
            <person name="Hori S."/>
            <person name="Arai W."/>
            <person name="Tsubouchi T."/>
            <person name="Morono Y."/>
            <person name="Uchiyama I."/>
            <person name="Ito T."/>
            <person name="Fujiyama A."/>
            <person name="Inagaki F."/>
            <person name="Takami H."/>
        </authorList>
    </citation>
    <scope>NUCLEOTIDE SEQUENCE</scope>
    <source>
        <strain evidence="2">Expedition CK06-06</strain>
    </source>
</reference>
<proteinExistence type="predicted"/>